<feature type="region of interest" description="Disordered" evidence="1">
    <location>
        <begin position="597"/>
        <end position="619"/>
    </location>
</feature>
<dbReference type="InterPro" id="IPR027417">
    <property type="entry name" value="P-loop_NTPase"/>
</dbReference>
<evidence type="ECO:0000313" key="5">
    <source>
        <dbReference type="EMBL" id="CAF1370599.1"/>
    </source>
</evidence>
<keyword evidence="6" id="KW-1185">Reference proteome</keyword>
<dbReference type="GO" id="GO:0005524">
    <property type="term" value="F:ATP binding"/>
    <property type="evidence" value="ECO:0007669"/>
    <property type="project" value="InterPro"/>
</dbReference>
<sequence length="619" mass="70889">MFSSSIFRSTSNYLLVNPYIHQLFHSFNSINTPLSKKQTLIDPNPPLVGQAIEIKEYLRENSIPFDESWTCIKALCCRSSSRISGLIHIEKERGDFVCSKCSTTGTWLDFKTQWPHLKSRINCPKVTTAAIQLPDKERIIWEQSQAIQDKDKELLEVILARYGFTEEYTLSSTTLQRYGIRIYQDQLIAPLYDTDRSLVDIVVLDSPSNSDTKPLKLSAPFGLNILSARNAEIILVDSIWDALCIYQTTGKLAIALPNTKFSIRINMAFEHLRKIHIWYTNDKAFAFRLSNILNPHRCFMITYPMNAHSAFKIGHSLKPIVNESFAVINKCIEQFDTFRDLIRDELFQRTRFAGTQWQRFPMLSQIIKGHRAGELTVLTGSTGCGKTTFLSEYSLDLCTQGVSTLFGSFEIQTHRLAKVMLTQYSSLNLTKNMHVFDKFADQFTRLPMFFMTFHGQESIDKVINTMGNAVAIHNIQHVVIDNLQFMMGMDYSNGDRFFKQDTLIHRFRKFATNNKCHVTIVIHPRKEEDEGDLSVSSIFGSAKASQESDNILIIQQKKLANAAGGNIKYLQVVKNRFDGQLGRFALRFDKERLSFSRPNATRDDVDDNQQQQQSIPIEQ</sequence>
<evidence type="ECO:0000259" key="2">
    <source>
        <dbReference type="PROSITE" id="PS51199"/>
    </source>
</evidence>
<dbReference type="Proteomes" id="UP000663832">
    <property type="component" value="Unassembled WGS sequence"/>
</dbReference>
<dbReference type="EMBL" id="CAJNOI010000030">
    <property type="protein sequence ID" value="CAF0878966.1"/>
    <property type="molecule type" value="Genomic_DNA"/>
</dbReference>
<evidence type="ECO:0000256" key="1">
    <source>
        <dbReference type="SAM" id="MobiDB-lite"/>
    </source>
</evidence>
<dbReference type="InterPro" id="IPR027032">
    <property type="entry name" value="Twinkle-like"/>
</dbReference>
<dbReference type="AlphaFoldDB" id="A0A814AI57"/>
<evidence type="ECO:0000313" key="4">
    <source>
        <dbReference type="EMBL" id="CAF0914550.1"/>
    </source>
</evidence>
<dbReference type="EMBL" id="CAJNOM010000047">
    <property type="protein sequence ID" value="CAF0914550.1"/>
    <property type="molecule type" value="Genomic_DNA"/>
</dbReference>
<organism evidence="4 6">
    <name type="scientific">Adineta steineri</name>
    <dbReference type="NCBI Taxonomy" id="433720"/>
    <lineage>
        <taxon>Eukaryota</taxon>
        <taxon>Metazoa</taxon>
        <taxon>Spiralia</taxon>
        <taxon>Gnathifera</taxon>
        <taxon>Rotifera</taxon>
        <taxon>Eurotatoria</taxon>
        <taxon>Bdelloidea</taxon>
        <taxon>Adinetida</taxon>
        <taxon>Adinetidae</taxon>
        <taxon>Adineta</taxon>
    </lineage>
</organism>
<evidence type="ECO:0000313" key="3">
    <source>
        <dbReference type="EMBL" id="CAF0878966.1"/>
    </source>
</evidence>
<reference evidence="4" key="1">
    <citation type="submission" date="2021-02" db="EMBL/GenBank/DDBJ databases">
        <authorList>
            <person name="Nowell W R."/>
        </authorList>
    </citation>
    <scope>NUCLEOTIDE SEQUENCE</scope>
</reference>
<dbReference type="SUPFAM" id="SSF52540">
    <property type="entry name" value="P-loop containing nucleoside triphosphate hydrolases"/>
    <property type="match status" value="1"/>
</dbReference>
<dbReference type="EMBL" id="CAJNOM010000337">
    <property type="protein sequence ID" value="CAF1370599.1"/>
    <property type="molecule type" value="Genomic_DNA"/>
</dbReference>
<dbReference type="CDD" id="cd01029">
    <property type="entry name" value="TOPRIM_primases"/>
    <property type="match status" value="1"/>
</dbReference>
<dbReference type="GO" id="GO:0006264">
    <property type="term" value="P:mitochondrial DNA replication"/>
    <property type="evidence" value="ECO:0007669"/>
    <property type="project" value="TreeGrafter"/>
</dbReference>
<dbReference type="CDD" id="cd01122">
    <property type="entry name" value="Twinkle_C"/>
    <property type="match status" value="1"/>
</dbReference>
<comment type="caution">
    <text evidence="4">The sequence shown here is derived from an EMBL/GenBank/DDBJ whole genome shotgun (WGS) entry which is preliminary data.</text>
</comment>
<dbReference type="Proteomes" id="UP000663877">
    <property type="component" value="Unassembled WGS sequence"/>
</dbReference>
<dbReference type="PANTHER" id="PTHR12873:SF0">
    <property type="entry name" value="TWINKLE MTDNA HELICASE"/>
    <property type="match status" value="1"/>
</dbReference>
<dbReference type="Pfam" id="PF13481">
    <property type="entry name" value="AAA_25"/>
    <property type="match status" value="1"/>
</dbReference>
<dbReference type="InterPro" id="IPR007694">
    <property type="entry name" value="DNA_helicase_DnaB-like_C"/>
</dbReference>
<proteinExistence type="predicted"/>
<dbReference type="GO" id="GO:0003697">
    <property type="term" value="F:single-stranded DNA binding"/>
    <property type="evidence" value="ECO:0007669"/>
    <property type="project" value="InterPro"/>
</dbReference>
<evidence type="ECO:0000313" key="6">
    <source>
        <dbReference type="Proteomes" id="UP000663832"/>
    </source>
</evidence>
<feature type="domain" description="SF4 helicase" evidence="2">
    <location>
        <begin position="349"/>
        <end position="602"/>
    </location>
</feature>
<gene>
    <name evidence="3" type="ORF">BJG266_LOCUS9319</name>
    <name evidence="4" type="ORF">QVE165_LOCUS10195</name>
    <name evidence="5" type="ORF">QVE165_LOCUS35084</name>
</gene>
<dbReference type="GO" id="GO:0005739">
    <property type="term" value="C:mitochondrion"/>
    <property type="evidence" value="ECO:0007669"/>
    <property type="project" value="TreeGrafter"/>
</dbReference>
<dbReference type="PROSITE" id="PS51199">
    <property type="entry name" value="SF4_HELICASE"/>
    <property type="match status" value="1"/>
</dbReference>
<protein>
    <recommendedName>
        <fullName evidence="2">SF4 helicase domain-containing protein</fullName>
    </recommendedName>
</protein>
<dbReference type="GO" id="GO:0043139">
    <property type="term" value="F:5'-3' DNA helicase activity"/>
    <property type="evidence" value="ECO:0007669"/>
    <property type="project" value="InterPro"/>
</dbReference>
<dbReference type="OrthoDB" id="275278at2759"/>
<dbReference type="Gene3D" id="3.40.50.300">
    <property type="entry name" value="P-loop containing nucleotide triphosphate hydrolases"/>
    <property type="match status" value="1"/>
</dbReference>
<dbReference type="InterPro" id="IPR034154">
    <property type="entry name" value="TOPRIM_DnaG/twinkle"/>
</dbReference>
<name>A0A814AI57_9BILA</name>
<accession>A0A814AI57</accession>
<dbReference type="PANTHER" id="PTHR12873">
    <property type="entry name" value="T7-LIKE MITOCHONDRIAL DNA HELICASE"/>
    <property type="match status" value="1"/>
</dbReference>